<comment type="pathway">
    <text evidence="4 16">Cofactor biosynthesis; coenzyme A biosynthesis; CoA from (R)-pantothenate: step 1/5.</text>
</comment>
<comment type="function">
    <text evidence="16">Catalyzes the phosphorylation of pantothenate (Pan), the first step in CoA biosynthesis.</text>
</comment>
<dbReference type="Proteomes" id="UP000295717">
    <property type="component" value="Unassembled WGS sequence"/>
</dbReference>
<evidence type="ECO:0000256" key="2">
    <source>
        <dbReference type="ARBA" id="ARBA00001958"/>
    </source>
</evidence>
<keyword evidence="16" id="KW-0479">Metal-binding</keyword>
<keyword evidence="13 16" id="KW-0173">Coenzyme A biosynthesis</keyword>
<dbReference type="RefSeq" id="WP_132975839.1">
    <property type="nucleotide sequence ID" value="NZ_SMAO01000002.1"/>
</dbReference>
<comment type="cofactor">
    <cofactor evidence="2">
        <name>K(+)</name>
        <dbReference type="ChEBI" id="CHEBI:29103"/>
    </cofactor>
</comment>
<evidence type="ECO:0000256" key="1">
    <source>
        <dbReference type="ARBA" id="ARBA00001206"/>
    </source>
</evidence>
<comment type="catalytic activity">
    <reaction evidence="1 16">
        <text>(R)-pantothenate + ATP = (R)-4'-phosphopantothenate + ADP + H(+)</text>
        <dbReference type="Rhea" id="RHEA:16373"/>
        <dbReference type="ChEBI" id="CHEBI:10986"/>
        <dbReference type="ChEBI" id="CHEBI:15378"/>
        <dbReference type="ChEBI" id="CHEBI:29032"/>
        <dbReference type="ChEBI" id="CHEBI:30616"/>
        <dbReference type="ChEBI" id="CHEBI:456216"/>
        <dbReference type="EC" id="2.7.1.33"/>
    </reaction>
</comment>
<evidence type="ECO:0000313" key="17">
    <source>
        <dbReference type="EMBL" id="TCT22741.1"/>
    </source>
</evidence>
<dbReference type="EMBL" id="SMAO01000002">
    <property type="protein sequence ID" value="TCT22741.1"/>
    <property type="molecule type" value="Genomic_DNA"/>
</dbReference>
<dbReference type="InterPro" id="IPR043129">
    <property type="entry name" value="ATPase_NBD"/>
</dbReference>
<evidence type="ECO:0000256" key="14">
    <source>
        <dbReference type="ARBA" id="ARBA00038036"/>
    </source>
</evidence>
<evidence type="ECO:0000256" key="10">
    <source>
        <dbReference type="ARBA" id="ARBA00022777"/>
    </source>
</evidence>
<evidence type="ECO:0000256" key="7">
    <source>
        <dbReference type="ARBA" id="ARBA00022490"/>
    </source>
</evidence>
<comment type="subcellular location">
    <subcellularLocation>
        <location evidence="3 16">Cytoplasm</location>
    </subcellularLocation>
</comment>
<evidence type="ECO:0000256" key="9">
    <source>
        <dbReference type="ARBA" id="ARBA00022741"/>
    </source>
</evidence>
<dbReference type="AlphaFoldDB" id="A0A4R3N3G0"/>
<evidence type="ECO:0000256" key="11">
    <source>
        <dbReference type="ARBA" id="ARBA00022840"/>
    </source>
</evidence>
<dbReference type="GO" id="GO:0046872">
    <property type="term" value="F:metal ion binding"/>
    <property type="evidence" value="ECO:0007669"/>
    <property type="project" value="UniProtKB-KW"/>
</dbReference>
<feature type="binding site" evidence="16">
    <location>
        <position position="122"/>
    </location>
    <ligand>
        <name>K(+)</name>
        <dbReference type="ChEBI" id="CHEBI:29103"/>
    </ligand>
</feature>
<evidence type="ECO:0000256" key="3">
    <source>
        <dbReference type="ARBA" id="ARBA00004496"/>
    </source>
</evidence>
<reference evidence="17 18" key="1">
    <citation type="submission" date="2019-03" db="EMBL/GenBank/DDBJ databases">
        <title>Genomic Encyclopedia of Type Strains, Phase IV (KMG-IV): sequencing the most valuable type-strain genomes for metagenomic binning, comparative biology and taxonomic classification.</title>
        <authorList>
            <person name="Goeker M."/>
        </authorList>
    </citation>
    <scope>NUCLEOTIDE SEQUENCE [LARGE SCALE GENOMIC DNA]</scope>
    <source>
        <strain evidence="17 18">DSM 13587</strain>
    </source>
</reference>
<feature type="binding site" evidence="16">
    <location>
        <begin position="6"/>
        <end position="13"/>
    </location>
    <ligand>
        <name>ATP</name>
        <dbReference type="ChEBI" id="CHEBI:30616"/>
    </ligand>
</feature>
<dbReference type="Gene3D" id="3.30.420.40">
    <property type="match status" value="2"/>
</dbReference>
<name>A0A4R3N3G0_9GAMM</name>
<evidence type="ECO:0000256" key="12">
    <source>
        <dbReference type="ARBA" id="ARBA00022958"/>
    </source>
</evidence>
<organism evidence="17 18">
    <name type="scientific">Thiobaca trueperi</name>
    <dbReference type="NCBI Taxonomy" id="127458"/>
    <lineage>
        <taxon>Bacteria</taxon>
        <taxon>Pseudomonadati</taxon>
        <taxon>Pseudomonadota</taxon>
        <taxon>Gammaproteobacteria</taxon>
        <taxon>Chromatiales</taxon>
        <taxon>Chromatiaceae</taxon>
        <taxon>Thiobaca</taxon>
    </lineage>
</organism>
<evidence type="ECO:0000256" key="5">
    <source>
        <dbReference type="ARBA" id="ARBA00011738"/>
    </source>
</evidence>
<dbReference type="GO" id="GO:0005524">
    <property type="term" value="F:ATP binding"/>
    <property type="evidence" value="ECO:0007669"/>
    <property type="project" value="UniProtKB-UniRule"/>
</dbReference>
<dbReference type="GO" id="GO:0004594">
    <property type="term" value="F:pantothenate kinase activity"/>
    <property type="evidence" value="ECO:0007669"/>
    <property type="project" value="UniProtKB-UniRule"/>
</dbReference>
<evidence type="ECO:0000256" key="6">
    <source>
        <dbReference type="ARBA" id="ARBA00012102"/>
    </source>
</evidence>
<dbReference type="InterPro" id="IPR004619">
    <property type="entry name" value="Type_III_PanK"/>
</dbReference>
<dbReference type="NCBIfam" id="TIGR00671">
    <property type="entry name" value="baf"/>
    <property type="match status" value="1"/>
</dbReference>
<comment type="subunit">
    <text evidence="5 16">Homodimer.</text>
</comment>
<evidence type="ECO:0000256" key="16">
    <source>
        <dbReference type="HAMAP-Rule" id="MF_01274"/>
    </source>
</evidence>
<evidence type="ECO:0000256" key="8">
    <source>
        <dbReference type="ARBA" id="ARBA00022679"/>
    </source>
</evidence>
<dbReference type="UniPathway" id="UPA00241">
    <property type="reaction ID" value="UER00352"/>
</dbReference>
<evidence type="ECO:0000256" key="15">
    <source>
        <dbReference type="ARBA" id="ARBA00040883"/>
    </source>
</evidence>
<dbReference type="Pfam" id="PF03309">
    <property type="entry name" value="Pan_kinase"/>
    <property type="match status" value="1"/>
</dbReference>
<dbReference type="PANTHER" id="PTHR34265:SF1">
    <property type="entry name" value="TYPE III PANTOTHENATE KINASE"/>
    <property type="match status" value="1"/>
</dbReference>
<sequence>MNLLIDIGNTNLRWTGYGDGVSWSVQVVRHSGGVPLDLLAAWESHPAPARILVSNVGGEAVAGALCRVTRAYWGLEPEFIRTRAEQDGLRIAYADPARFGVDRWLTLIAAHAEARQATLILDAGTAATFDLLLADGRHLGGLILPGIEMMRTSLLAGTRIPRIESEPVGDPWAADTGTAVAAGSVQALAALADRLFDRLAVESGDTPRLLLTGGDAERLRPALDRPCVEIPDLVLRGLARLTGRSSAC</sequence>
<feature type="active site" description="Proton acceptor" evidence="16">
    <location>
        <position position="102"/>
    </location>
</feature>
<dbReference type="GO" id="GO:0005737">
    <property type="term" value="C:cytoplasm"/>
    <property type="evidence" value="ECO:0007669"/>
    <property type="project" value="UniProtKB-SubCell"/>
</dbReference>
<keyword evidence="12 16" id="KW-0630">Potassium</keyword>
<keyword evidence="7 16" id="KW-0963">Cytoplasm</keyword>
<evidence type="ECO:0000256" key="13">
    <source>
        <dbReference type="ARBA" id="ARBA00022993"/>
    </source>
</evidence>
<keyword evidence="8 16" id="KW-0808">Transferase</keyword>
<dbReference type="GO" id="GO:0015937">
    <property type="term" value="P:coenzyme A biosynthetic process"/>
    <property type="evidence" value="ECO:0007669"/>
    <property type="project" value="UniProtKB-UniRule"/>
</dbReference>
<comment type="similarity">
    <text evidence="14 16">Belongs to the type III pantothenate kinase family.</text>
</comment>
<gene>
    <name evidence="16" type="primary">coaX</name>
    <name evidence="17" type="ORF">EDC35_10272</name>
</gene>
<dbReference type="PANTHER" id="PTHR34265">
    <property type="entry name" value="TYPE III PANTOTHENATE KINASE"/>
    <property type="match status" value="1"/>
</dbReference>
<comment type="cofactor">
    <cofactor evidence="16">
        <name>NH4(+)</name>
        <dbReference type="ChEBI" id="CHEBI:28938"/>
    </cofactor>
    <cofactor evidence="16">
        <name>K(+)</name>
        <dbReference type="ChEBI" id="CHEBI:29103"/>
    </cofactor>
    <text evidence="16">A monovalent cation. Ammonium or potassium.</text>
</comment>
<dbReference type="HAMAP" id="MF_01274">
    <property type="entry name" value="Pantothen_kinase_3"/>
    <property type="match status" value="1"/>
</dbReference>
<feature type="binding site" evidence="16">
    <location>
        <begin position="100"/>
        <end position="103"/>
    </location>
    <ligand>
        <name>substrate</name>
    </ligand>
</feature>
<comment type="caution">
    <text evidence="17">The sequence shown here is derived from an EMBL/GenBank/DDBJ whole genome shotgun (WGS) entry which is preliminary data.</text>
</comment>
<keyword evidence="11 16" id="KW-0067">ATP-binding</keyword>
<feature type="binding site" evidence="16">
    <location>
        <position position="125"/>
    </location>
    <ligand>
        <name>ATP</name>
        <dbReference type="ChEBI" id="CHEBI:30616"/>
    </ligand>
</feature>
<proteinExistence type="inferred from homology"/>
<dbReference type="SUPFAM" id="SSF53067">
    <property type="entry name" value="Actin-like ATPase domain"/>
    <property type="match status" value="2"/>
</dbReference>
<keyword evidence="10 16" id="KW-0418">Kinase</keyword>
<keyword evidence="9 16" id="KW-0547">Nucleotide-binding</keyword>
<evidence type="ECO:0000256" key="4">
    <source>
        <dbReference type="ARBA" id="ARBA00005225"/>
    </source>
</evidence>
<dbReference type="EC" id="2.7.1.33" evidence="6 16"/>
<dbReference type="CDD" id="cd24015">
    <property type="entry name" value="ASKHA_NBD_PanK-III"/>
    <property type="match status" value="1"/>
</dbReference>
<feature type="binding site" evidence="16">
    <location>
        <position position="176"/>
    </location>
    <ligand>
        <name>substrate</name>
    </ligand>
</feature>
<feature type="binding site" evidence="16">
    <location>
        <position position="93"/>
    </location>
    <ligand>
        <name>substrate</name>
    </ligand>
</feature>
<dbReference type="OrthoDB" id="9781305at2"/>
<accession>A0A4R3N3G0</accession>
<evidence type="ECO:0000313" key="18">
    <source>
        <dbReference type="Proteomes" id="UP000295717"/>
    </source>
</evidence>
<protein>
    <recommendedName>
        <fullName evidence="15 16">Type III pantothenate kinase</fullName>
        <ecNumber evidence="6 16">2.7.1.33</ecNumber>
    </recommendedName>
    <alternativeName>
        <fullName evidence="16">PanK-III</fullName>
    </alternativeName>
    <alternativeName>
        <fullName evidence="16">Pantothenic acid kinase</fullName>
    </alternativeName>
</protein>
<keyword evidence="18" id="KW-1185">Reference proteome</keyword>